<gene>
    <name evidence="1" type="ORF">MRATA1EN22A_LOCUS20252</name>
</gene>
<dbReference type="Proteomes" id="UP001162501">
    <property type="component" value="Chromosome 30"/>
</dbReference>
<reference evidence="1" key="2">
    <citation type="submission" date="2025-03" db="EMBL/GenBank/DDBJ databases">
        <authorList>
            <consortium name="ELIXIR-Norway"/>
            <consortium name="Elixir Norway"/>
        </authorList>
    </citation>
    <scope>NUCLEOTIDE SEQUENCE</scope>
</reference>
<reference evidence="1" key="1">
    <citation type="submission" date="2023-05" db="EMBL/GenBank/DDBJ databases">
        <authorList>
            <consortium name="ELIXIR-Norway"/>
        </authorList>
    </citation>
    <scope>NUCLEOTIDE SEQUENCE</scope>
</reference>
<proteinExistence type="predicted"/>
<sequence length="70" mass="7965">MLRLSLEVKRCQRSLHVEDGLAALRLLRFRLNPQGIPPRMPERQPGDTSATLLLLPLPGRMQARIRLPCP</sequence>
<dbReference type="EMBL" id="OX596114">
    <property type="protein sequence ID" value="CAN0465399.1"/>
    <property type="molecule type" value="Genomic_DNA"/>
</dbReference>
<evidence type="ECO:0000313" key="1">
    <source>
        <dbReference type="EMBL" id="CAN0465399.1"/>
    </source>
</evidence>
<accession>A0AC59ZMW1</accession>
<name>A0AC59ZMW1_RANTA</name>
<evidence type="ECO:0000313" key="2">
    <source>
        <dbReference type="Proteomes" id="UP001162501"/>
    </source>
</evidence>
<organism evidence="1 2">
    <name type="scientific">Rangifer tarandus platyrhynchus</name>
    <name type="common">Svalbard reindeer</name>
    <dbReference type="NCBI Taxonomy" id="3082113"/>
    <lineage>
        <taxon>Eukaryota</taxon>
        <taxon>Metazoa</taxon>
        <taxon>Chordata</taxon>
        <taxon>Craniata</taxon>
        <taxon>Vertebrata</taxon>
        <taxon>Euteleostomi</taxon>
        <taxon>Mammalia</taxon>
        <taxon>Eutheria</taxon>
        <taxon>Laurasiatheria</taxon>
        <taxon>Artiodactyla</taxon>
        <taxon>Ruminantia</taxon>
        <taxon>Pecora</taxon>
        <taxon>Cervidae</taxon>
        <taxon>Odocoileinae</taxon>
        <taxon>Rangifer</taxon>
    </lineage>
</organism>
<protein>
    <submittedName>
        <fullName evidence="1">Uncharacterized protein</fullName>
    </submittedName>
</protein>